<dbReference type="Proteomes" id="UP000295257">
    <property type="component" value="Unassembled WGS sequence"/>
</dbReference>
<reference evidence="3 4" key="1">
    <citation type="journal article" date="2019" name="Appl. Microbiol. Biotechnol.">
        <title>Uncovering carbohydrate metabolism through a genotype-phenotype association study of 56 lactic acid bacteria genomes.</title>
        <authorList>
            <person name="Buron-Moles G."/>
            <person name="Chailyan A."/>
            <person name="Dolejs I."/>
            <person name="Forster J."/>
            <person name="Miks M.H."/>
        </authorList>
    </citation>
    <scope>NUCLEOTIDE SEQUENCE [LARGE SCALE GENOMIC DNA]</scope>
    <source>
        <strain evidence="3 4">ATCC 29644</strain>
    </source>
</reference>
<dbReference type="PANTHER" id="PTHR38435:SF2">
    <property type="entry name" value="DUF871 DOMAIN-CONTAINING PROTEIN"/>
    <property type="match status" value="1"/>
</dbReference>
<accession>A0A4R5NF56</accession>
<dbReference type="Pfam" id="PF05913">
    <property type="entry name" value="MupG_C"/>
    <property type="match status" value="1"/>
</dbReference>
<dbReference type="PANTHER" id="PTHR38435">
    <property type="match status" value="1"/>
</dbReference>
<dbReference type="EMBL" id="PUFN01000017">
    <property type="protein sequence ID" value="TDG72325.1"/>
    <property type="molecule type" value="Genomic_DNA"/>
</dbReference>
<proteinExistence type="predicted"/>
<dbReference type="InterPro" id="IPR017853">
    <property type="entry name" value="GH"/>
</dbReference>
<dbReference type="AlphaFoldDB" id="A0A4R5NF56"/>
<organism evidence="3 4">
    <name type="scientific">Companilactobacillus farciminis</name>
    <dbReference type="NCBI Taxonomy" id="1612"/>
    <lineage>
        <taxon>Bacteria</taxon>
        <taxon>Bacillati</taxon>
        <taxon>Bacillota</taxon>
        <taxon>Bacilli</taxon>
        <taxon>Lactobacillales</taxon>
        <taxon>Lactobacillaceae</taxon>
        <taxon>Companilactobacillus</taxon>
    </lineage>
</organism>
<gene>
    <name evidence="3" type="ORF">C5L30_001136</name>
</gene>
<dbReference type="OrthoDB" id="5809921at2"/>
<dbReference type="STRING" id="1612.ABB44_10175"/>
<dbReference type="Gene3D" id="3.20.20.70">
    <property type="entry name" value="Aldolase class I"/>
    <property type="match status" value="1"/>
</dbReference>
<dbReference type="InterPro" id="IPR029000">
    <property type="entry name" value="Cyclophilin-like_dom_sf"/>
</dbReference>
<protein>
    <recommendedName>
        <fullName evidence="5">PTS-associated protein</fullName>
    </recommendedName>
</protein>
<sequence>MLGFSYYLDHTLNEDDKKYLQSMQQHHFNEIFTSLHIPEDEPSQYATRLQELLEFTNDLSLHVFVDIDKHSLKNLPRDLTGFSLRLDDGFTNQEIAQLSQDGPVALNASTLSEQDITELRDFKANFKSLEAWHNFYPRPETGLDKNWFIQKNRWLKQLGLTTQAFIPGNETLRGPIYSGLPTLEHHRQQDLLASALELEKYGVDKIFIGDPRLDLTYQTKFYDYFNDRVFDLCLKANPNFPPYLVNKVLHNRPDPAAQVIRVVESRGMNALNKKIVEPLDTIPRNIGSITIDNQKYGRYMGEVQIIKTDLPMDEKVNVCGHLDQASIQLLPYFSANTAFRFNYKE</sequence>
<name>A0A4R5NF56_9LACO</name>
<evidence type="ECO:0000313" key="3">
    <source>
        <dbReference type="EMBL" id="TDG72325.1"/>
    </source>
</evidence>
<evidence type="ECO:0000259" key="2">
    <source>
        <dbReference type="Pfam" id="PF19200"/>
    </source>
</evidence>
<dbReference type="Pfam" id="PF19200">
    <property type="entry name" value="MupG_N"/>
    <property type="match status" value="1"/>
</dbReference>
<dbReference type="RefSeq" id="WP_010019842.1">
    <property type="nucleotide sequence ID" value="NZ_CAJJMR010000060.1"/>
</dbReference>
<evidence type="ECO:0000313" key="4">
    <source>
        <dbReference type="Proteomes" id="UP000295257"/>
    </source>
</evidence>
<dbReference type="Gene3D" id="2.40.100.10">
    <property type="entry name" value="Cyclophilin-like"/>
    <property type="match status" value="1"/>
</dbReference>
<dbReference type="SUPFAM" id="SSF51445">
    <property type="entry name" value="(Trans)glycosidases"/>
    <property type="match status" value="1"/>
</dbReference>
<comment type="caution">
    <text evidence="3">The sequence shown here is derived from an EMBL/GenBank/DDBJ whole genome shotgun (WGS) entry which is preliminary data.</text>
</comment>
<feature type="domain" description="6-phospho-N-acetylmuramidase C-terminal" evidence="1">
    <location>
        <begin position="244"/>
        <end position="342"/>
    </location>
</feature>
<evidence type="ECO:0000259" key="1">
    <source>
        <dbReference type="Pfam" id="PF05913"/>
    </source>
</evidence>
<evidence type="ECO:0008006" key="5">
    <source>
        <dbReference type="Google" id="ProtNLM"/>
    </source>
</evidence>
<dbReference type="InterPro" id="IPR008589">
    <property type="entry name" value="MupG"/>
</dbReference>
<keyword evidence="4" id="KW-1185">Reference proteome</keyword>
<dbReference type="SUPFAM" id="SSF50891">
    <property type="entry name" value="Cyclophilin-like"/>
    <property type="match status" value="1"/>
</dbReference>
<dbReference type="InterPro" id="IPR043894">
    <property type="entry name" value="MupG_C"/>
</dbReference>
<feature type="domain" description="6-phospho-N-acetylmuramidase N-terminal" evidence="2">
    <location>
        <begin position="2"/>
        <end position="213"/>
    </location>
</feature>
<dbReference type="InterPro" id="IPR043797">
    <property type="entry name" value="MupG_N"/>
</dbReference>
<dbReference type="InterPro" id="IPR013785">
    <property type="entry name" value="Aldolase_TIM"/>
</dbReference>